<evidence type="ECO:0000313" key="1">
    <source>
        <dbReference type="EMBL" id="QGQ22078.1"/>
    </source>
</evidence>
<accession>A0A6I6A7V6</accession>
<dbReference type="RefSeq" id="WP_155363169.1">
    <property type="nucleotide sequence ID" value="NZ_CP043930.1"/>
</dbReference>
<proteinExistence type="predicted"/>
<protein>
    <submittedName>
        <fullName evidence="1">Uncharacterized protein</fullName>
    </submittedName>
</protein>
<sequence length="73" mass="8292">MIFLCFAHNLQSAERASDDRSRTPADVIINEDSKTYDSHPSAVTMQNGSTWVAWIAFKDSRDQILLRIVAHQD</sequence>
<organism evidence="1 2">
    <name type="scientific">Gimesia benthica</name>
    <dbReference type="NCBI Taxonomy" id="2608982"/>
    <lineage>
        <taxon>Bacteria</taxon>
        <taxon>Pseudomonadati</taxon>
        <taxon>Planctomycetota</taxon>
        <taxon>Planctomycetia</taxon>
        <taxon>Planctomycetales</taxon>
        <taxon>Planctomycetaceae</taxon>
        <taxon>Gimesia</taxon>
    </lineage>
</organism>
<evidence type="ECO:0000313" key="2">
    <source>
        <dbReference type="Proteomes" id="UP000427281"/>
    </source>
</evidence>
<name>A0A6I6A7V6_9PLAN</name>
<keyword evidence="2" id="KW-1185">Reference proteome</keyword>
<reference evidence="1 2" key="1">
    <citation type="submission" date="2019-09" db="EMBL/GenBank/DDBJ databases">
        <title>Gimesia benthica sp. nov., a novel bacterium isolated from deep-sea water of the Northwest Indian Ocean.</title>
        <authorList>
            <person name="Dai X."/>
        </authorList>
    </citation>
    <scope>NUCLEOTIDE SEQUENCE [LARGE SCALE GENOMIC DNA]</scope>
    <source>
        <strain evidence="1 2">E7</strain>
    </source>
</reference>
<gene>
    <name evidence="1" type="ORF">F1728_04935</name>
</gene>
<dbReference type="AlphaFoldDB" id="A0A6I6A7V6"/>
<dbReference type="KEGG" id="gim:F1728_04935"/>
<dbReference type="EMBL" id="CP043930">
    <property type="protein sequence ID" value="QGQ22078.1"/>
    <property type="molecule type" value="Genomic_DNA"/>
</dbReference>
<dbReference type="Proteomes" id="UP000427281">
    <property type="component" value="Chromosome"/>
</dbReference>